<proteinExistence type="inferred from homology"/>
<sequence>MRIVADDLSGACDSVAAFAGNGSGEVRMRAQGAATGAACAAWDGRILALDAHSRARPAAEAAQVFAQAFADGFGPRALDNASALDCLHFHKLDSTLRGHIGAELLAARNAVGAAGPIWVCPAFPAQGRTLREGQAYLDGKPLSGTRLWSTLGLASDHLPTLLRTAGLRVSVLTLPALRALGNAGAAPLGLDHACDALVCDAQTDDDLALLATLIASRPGPVLAAGSAGLARQLAAHVAMPPAETKPDSTRVAGATAPATTGRLAVIGSMSALAAEQVQALCATCVPVPCSPRLLVDGAASTAWLAQRQRAANALALGRDVVIHVEGPADPALDGSTLCAALARFAAPMAQVAAGLVLSGGESARAVLEMLGVSQLTNVRALVPGVTSARAPLRDATGTAGAAGLDHDNNTVPVCIKAGAFGQRDTLLACMAHLRQTAAPASPADAMRASPTYPEQASPANTRPSEPSMYRPRIAITMGDAAGVGPEIIVKCLADGTLYAQCRPFVVGDAARLEDACRRTGTALRIARVRDPDEATFEPGTLGCVDLALIPADTPYGKVSAICGDAAYRYIARAVEFVQAGKVDAICTAPLNKEALHLGGHRYPGHTEMLAALTGTEEVSMMLLAPNLRVIHVTTHIGILDAVEKINAGLVERTIARGVQALQKSGIAQPRVAVCGINPHAGENGLFGRGEEAGKIAPAVAACRARGWLVDGPLPADTLFYRATRGDFDLVVAMYHDQGHGPVKVLGLEAGVNVTIGLPAVRTSVDHGTAFDIAGKGVADPRSMTEAMLQAIVMAPKPRQTA</sequence>
<dbReference type="GO" id="GO:0016301">
    <property type="term" value="F:kinase activity"/>
    <property type="evidence" value="ECO:0007669"/>
    <property type="project" value="UniProtKB-KW"/>
</dbReference>
<evidence type="ECO:0000256" key="4">
    <source>
        <dbReference type="ARBA" id="ARBA00022741"/>
    </source>
</evidence>
<evidence type="ECO:0000256" key="8">
    <source>
        <dbReference type="ARBA" id="ARBA00023027"/>
    </source>
</evidence>
<dbReference type="EC" id="1.1.1.262" evidence="13"/>
<evidence type="ECO:0000256" key="3">
    <source>
        <dbReference type="ARBA" id="ARBA00022723"/>
    </source>
</evidence>
<dbReference type="Pfam" id="PF04166">
    <property type="entry name" value="PdxA"/>
    <property type="match status" value="1"/>
</dbReference>
<evidence type="ECO:0000256" key="7">
    <source>
        <dbReference type="ARBA" id="ARBA00023002"/>
    </source>
</evidence>
<keyword evidence="2" id="KW-0808">Transferase</keyword>
<dbReference type="SUPFAM" id="SSF142764">
    <property type="entry name" value="YgbK-like"/>
    <property type="match status" value="1"/>
</dbReference>
<dbReference type="GO" id="GO:0051287">
    <property type="term" value="F:NAD binding"/>
    <property type="evidence" value="ECO:0007669"/>
    <property type="project" value="InterPro"/>
</dbReference>
<dbReference type="InterPro" id="IPR005255">
    <property type="entry name" value="PdxA_fam"/>
</dbReference>
<evidence type="ECO:0000259" key="11">
    <source>
        <dbReference type="Pfam" id="PF07005"/>
    </source>
</evidence>
<dbReference type="PANTHER" id="PTHR30004">
    <property type="entry name" value="4-HYDROXYTHREONINE-4-PHOSPHATE DEHYDROGENASE"/>
    <property type="match status" value="1"/>
</dbReference>
<comment type="similarity">
    <text evidence="1">Belongs to the four-carbon acid sugar kinase family.</text>
</comment>
<dbReference type="AlphaFoldDB" id="A0A0C4YLN4"/>
<dbReference type="InterPro" id="IPR031475">
    <property type="entry name" value="NBD_C"/>
</dbReference>
<dbReference type="EMBL" id="CP010537">
    <property type="protein sequence ID" value="AJG22934.1"/>
    <property type="molecule type" value="Genomic_DNA"/>
</dbReference>
<keyword evidence="8" id="KW-0520">NAD</keyword>
<dbReference type="GO" id="GO:0005524">
    <property type="term" value="F:ATP binding"/>
    <property type="evidence" value="ECO:0007669"/>
    <property type="project" value="UniProtKB-KW"/>
</dbReference>
<dbReference type="Gene3D" id="3.40.718.10">
    <property type="entry name" value="Isopropylmalate Dehydrogenase"/>
    <property type="match status" value="1"/>
</dbReference>
<feature type="compositionally biased region" description="Polar residues" evidence="10">
    <location>
        <begin position="452"/>
        <end position="464"/>
    </location>
</feature>
<keyword evidence="6" id="KW-0067">ATP-binding</keyword>
<dbReference type="InterPro" id="IPR010737">
    <property type="entry name" value="4-carb_acid_sugar_kinase_N"/>
</dbReference>
<gene>
    <name evidence="13" type="ORF">RR42_s1346</name>
</gene>
<protein>
    <submittedName>
        <fullName evidence="13">4-hydroxythreonine-4-phosphate dehydrogenase</fullName>
        <ecNumber evidence="13">1.1.1.262</ecNumber>
    </submittedName>
</protein>
<accession>A0A0C4YLN4</accession>
<keyword evidence="7 13" id="KW-0560">Oxidoreductase</keyword>
<evidence type="ECO:0000256" key="6">
    <source>
        <dbReference type="ARBA" id="ARBA00022840"/>
    </source>
</evidence>
<evidence type="ECO:0000313" key="14">
    <source>
        <dbReference type="Proteomes" id="UP000031843"/>
    </source>
</evidence>
<dbReference type="Gene3D" id="3.40.980.20">
    <property type="entry name" value="Four-carbon acid sugar kinase, nucleotide binding domain"/>
    <property type="match status" value="1"/>
</dbReference>
<evidence type="ECO:0000256" key="9">
    <source>
        <dbReference type="ARBA" id="ARBA00023277"/>
    </source>
</evidence>
<keyword evidence="9" id="KW-0119">Carbohydrate metabolism</keyword>
<dbReference type="Pfam" id="PF07005">
    <property type="entry name" value="SBD_N"/>
    <property type="match status" value="1"/>
</dbReference>
<dbReference type="GO" id="GO:0050570">
    <property type="term" value="F:4-hydroxythreonine-4-phosphate dehydrogenase activity"/>
    <property type="evidence" value="ECO:0007669"/>
    <property type="project" value="UniProtKB-EC"/>
</dbReference>
<evidence type="ECO:0000259" key="12">
    <source>
        <dbReference type="Pfam" id="PF17042"/>
    </source>
</evidence>
<dbReference type="Proteomes" id="UP000031843">
    <property type="component" value="Chromosome secondary"/>
</dbReference>
<dbReference type="Pfam" id="PF17042">
    <property type="entry name" value="NBD_C"/>
    <property type="match status" value="1"/>
</dbReference>
<feature type="domain" description="Four-carbon acid sugar kinase nucleotide binding" evidence="12">
    <location>
        <begin position="263"/>
        <end position="426"/>
    </location>
</feature>
<dbReference type="STRING" id="68895.RR42_s1346"/>
<dbReference type="PANTHER" id="PTHR30004:SF6">
    <property type="entry name" value="D-THREONATE 4-PHOSPHATE DEHYDROGENASE"/>
    <property type="match status" value="1"/>
</dbReference>
<keyword evidence="5" id="KW-0418">Kinase</keyword>
<organism evidence="13 14">
    <name type="scientific">Cupriavidus basilensis</name>
    <dbReference type="NCBI Taxonomy" id="68895"/>
    <lineage>
        <taxon>Bacteria</taxon>
        <taxon>Pseudomonadati</taxon>
        <taxon>Pseudomonadota</taxon>
        <taxon>Betaproteobacteria</taxon>
        <taxon>Burkholderiales</taxon>
        <taxon>Burkholderiaceae</taxon>
        <taxon>Cupriavidus</taxon>
    </lineage>
</organism>
<evidence type="ECO:0000313" key="13">
    <source>
        <dbReference type="EMBL" id="AJG22934.1"/>
    </source>
</evidence>
<evidence type="ECO:0000256" key="5">
    <source>
        <dbReference type="ARBA" id="ARBA00022777"/>
    </source>
</evidence>
<evidence type="ECO:0000256" key="1">
    <source>
        <dbReference type="ARBA" id="ARBA00005715"/>
    </source>
</evidence>
<feature type="domain" description="Four-carbon acid sugar kinase N-terminal" evidence="11">
    <location>
        <begin position="3"/>
        <end position="233"/>
    </location>
</feature>
<reference evidence="13 14" key="1">
    <citation type="journal article" date="2015" name="Genome Announc.">
        <title>Complete Genome Sequence of Cupriavidus basilensis 4G11, Isolated from the Oak Ridge Field Research Center Site.</title>
        <authorList>
            <person name="Ray J."/>
            <person name="Waters R.J."/>
            <person name="Skerker J.M."/>
            <person name="Kuehl J.V."/>
            <person name="Price M.N."/>
            <person name="Huang J."/>
            <person name="Chakraborty R."/>
            <person name="Arkin A.P."/>
            <person name="Deutschbauer A."/>
        </authorList>
    </citation>
    <scope>NUCLEOTIDE SEQUENCE [LARGE SCALE GENOMIC DNA]</scope>
    <source>
        <strain evidence="13">4G11</strain>
    </source>
</reference>
<dbReference type="SUPFAM" id="SSF53659">
    <property type="entry name" value="Isocitrate/Isopropylmalate dehydrogenase-like"/>
    <property type="match status" value="1"/>
</dbReference>
<keyword evidence="14" id="KW-1185">Reference proteome</keyword>
<keyword evidence="3" id="KW-0479">Metal-binding</keyword>
<evidence type="ECO:0000256" key="10">
    <source>
        <dbReference type="SAM" id="MobiDB-lite"/>
    </source>
</evidence>
<dbReference type="InterPro" id="IPR042213">
    <property type="entry name" value="NBD_C_sf"/>
</dbReference>
<keyword evidence="4" id="KW-0547">Nucleotide-binding</keyword>
<dbReference type="Gene3D" id="3.40.50.10840">
    <property type="entry name" value="Putative sugar-binding, N-terminal domain"/>
    <property type="match status" value="1"/>
</dbReference>
<feature type="compositionally biased region" description="Low complexity" evidence="10">
    <location>
        <begin position="440"/>
        <end position="450"/>
    </location>
</feature>
<dbReference type="GO" id="GO:0046872">
    <property type="term" value="F:metal ion binding"/>
    <property type="evidence" value="ECO:0007669"/>
    <property type="project" value="UniProtKB-KW"/>
</dbReference>
<dbReference type="NCBIfam" id="TIGR00557">
    <property type="entry name" value="pdxA"/>
    <property type="match status" value="1"/>
</dbReference>
<dbReference type="KEGG" id="cbw:RR42_s1346"/>
<evidence type="ECO:0000256" key="2">
    <source>
        <dbReference type="ARBA" id="ARBA00022679"/>
    </source>
</evidence>
<feature type="region of interest" description="Disordered" evidence="10">
    <location>
        <begin position="440"/>
        <end position="467"/>
    </location>
</feature>
<dbReference type="InterPro" id="IPR037051">
    <property type="entry name" value="4-carb_acid_sugar_kinase_N_sf"/>
</dbReference>
<name>A0A0C4YLN4_9BURK</name>